<dbReference type="Pfam" id="PF06985">
    <property type="entry name" value="HET"/>
    <property type="match status" value="1"/>
</dbReference>
<dbReference type="OrthoDB" id="3526900at2759"/>
<dbReference type="InterPro" id="IPR010730">
    <property type="entry name" value="HET"/>
</dbReference>
<dbReference type="PANTHER" id="PTHR10622:SF10">
    <property type="entry name" value="HET DOMAIN-CONTAINING PROTEIN"/>
    <property type="match status" value="1"/>
</dbReference>
<evidence type="ECO:0000313" key="2">
    <source>
        <dbReference type="EMBL" id="PMD32052.1"/>
    </source>
</evidence>
<keyword evidence="3" id="KW-1185">Reference proteome</keyword>
<dbReference type="AlphaFoldDB" id="A0A2J6R0K4"/>
<dbReference type="EMBL" id="KZ613960">
    <property type="protein sequence ID" value="PMD32052.1"/>
    <property type="molecule type" value="Genomic_DNA"/>
</dbReference>
<dbReference type="Proteomes" id="UP000235786">
    <property type="component" value="Unassembled WGS sequence"/>
</dbReference>
<feature type="domain" description="Heterokaryon incompatibility" evidence="1">
    <location>
        <begin position="33"/>
        <end position="156"/>
    </location>
</feature>
<organism evidence="2 3">
    <name type="scientific">Hyaloscypha variabilis (strain UAMH 11265 / GT02V1 / F)</name>
    <name type="common">Meliniomyces variabilis</name>
    <dbReference type="NCBI Taxonomy" id="1149755"/>
    <lineage>
        <taxon>Eukaryota</taxon>
        <taxon>Fungi</taxon>
        <taxon>Dikarya</taxon>
        <taxon>Ascomycota</taxon>
        <taxon>Pezizomycotina</taxon>
        <taxon>Leotiomycetes</taxon>
        <taxon>Helotiales</taxon>
        <taxon>Hyaloscyphaceae</taxon>
        <taxon>Hyaloscypha</taxon>
        <taxon>Hyaloscypha variabilis</taxon>
    </lineage>
</organism>
<dbReference type="STRING" id="1149755.A0A2J6R0K4"/>
<name>A0A2J6R0K4_HYAVF</name>
<accession>A0A2J6R0K4</accession>
<sequence>MWLLSTSFTKDRGERPWSGMKLEEFFGSQIPPYAILSHTWGTEEITFQDIASSSLSPSHKAGFAKLEGCCTRAAQDGYDYVWIDTCCIDKTSSAELSEAINSMYKWYAEADICYAYLSDVRSAFVDSCQSDTLEASRPTKDFQTTKWFTRGWTLQELIAPRSVEFYAEDWTDLGTKSSRRDEISLITGIDVRVLDGENPAICNVAERLSWAASRQTTRIEDAAYCLLGIFQVHMPLLYGESDRALIRLQEEILKTTEDYTLLARSSGILLVPHTYGFSGALARQLAEFKNTQHSLWAYSNLVNVSHKTSLGLKNVVADVTPTLTARGLHICLPVLKVSSDEYYAYLYCRLLKTDELVCLPLMQAHTSENRFARRLGYNDGDLKRFPSTKLTAFRLLTIYIEQAPPVGPRRTLPRNRDFSIATLDATATTGLNSAVSRACTVSTSWGSSTNVLPWRTTIQAQSNKANFGLSALFVLGSGDSFMVAFGIKSSKLWCCVLLGDEPPFDPVSREHSHEWDSWWKYQRFVPRVLVDRASKNLRMNDRVVNISIRKVASGLAVSVCINEPNYIGEPVLITEKNA</sequence>
<evidence type="ECO:0000313" key="3">
    <source>
        <dbReference type="Proteomes" id="UP000235786"/>
    </source>
</evidence>
<proteinExistence type="predicted"/>
<dbReference type="PANTHER" id="PTHR10622">
    <property type="entry name" value="HET DOMAIN-CONTAINING PROTEIN"/>
    <property type="match status" value="1"/>
</dbReference>
<gene>
    <name evidence="2" type="ORF">L207DRAFT_500442</name>
</gene>
<reference evidence="2 3" key="1">
    <citation type="submission" date="2016-04" db="EMBL/GenBank/DDBJ databases">
        <title>A degradative enzymes factory behind the ericoid mycorrhizal symbiosis.</title>
        <authorList>
            <consortium name="DOE Joint Genome Institute"/>
            <person name="Martino E."/>
            <person name="Morin E."/>
            <person name="Grelet G."/>
            <person name="Kuo A."/>
            <person name="Kohler A."/>
            <person name="Daghino S."/>
            <person name="Barry K."/>
            <person name="Choi C."/>
            <person name="Cichocki N."/>
            <person name="Clum A."/>
            <person name="Copeland A."/>
            <person name="Hainaut M."/>
            <person name="Haridas S."/>
            <person name="Labutti K."/>
            <person name="Lindquist E."/>
            <person name="Lipzen A."/>
            <person name="Khouja H.-R."/>
            <person name="Murat C."/>
            <person name="Ohm R."/>
            <person name="Olson A."/>
            <person name="Spatafora J."/>
            <person name="Veneault-Fourrey C."/>
            <person name="Henrissat B."/>
            <person name="Grigoriev I."/>
            <person name="Martin F."/>
            <person name="Perotto S."/>
        </authorList>
    </citation>
    <scope>NUCLEOTIDE SEQUENCE [LARGE SCALE GENOMIC DNA]</scope>
    <source>
        <strain evidence="2 3">F</strain>
    </source>
</reference>
<evidence type="ECO:0000259" key="1">
    <source>
        <dbReference type="Pfam" id="PF06985"/>
    </source>
</evidence>
<protein>
    <submittedName>
        <fullName evidence="2">HET-domain-containing protein</fullName>
    </submittedName>
</protein>